<keyword evidence="1" id="KW-0812">Transmembrane</keyword>
<keyword evidence="3" id="KW-1185">Reference proteome</keyword>
<accession>A0ABS2DGA1</accession>
<keyword evidence="1" id="KW-1133">Transmembrane helix</keyword>
<dbReference type="PIRSF" id="PIRSF002599">
    <property type="entry name" value="Cold_shock_A"/>
    <property type="match status" value="1"/>
</dbReference>
<dbReference type="Pfam" id="PF06961">
    <property type="entry name" value="DUF1294"/>
    <property type="match status" value="1"/>
</dbReference>
<evidence type="ECO:0000313" key="2">
    <source>
        <dbReference type="EMBL" id="MBM6617514.1"/>
    </source>
</evidence>
<evidence type="ECO:0000256" key="1">
    <source>
        <dbReference type="SAM" id="Phobius"/>
    </source>
</evidence>
<dbReference type="RefSeq" id="WP_204202888.1">
    <property type="nucleotide sequence ID" value="NZ_JAFELM010000022.1"/>
</dbReference>
<keyword evidence="1" id="KW-0472">Membrane</keyword>
<organism evidence="2 3">
    <name type="scientific">Bacillus suaedaesalsae</name>
    <dbReference type="NCBI Taxonomy" id="2810349"/>
    <lineage>
        <taxon>Bacteria</taxon>
        <taxon>Bacillati</taxon>
        <taxon>Bacillota</taxon>
        <taxon>Bacilli</taxon>
        <taxon>Bacillales</taxon>
        <taxon>Bacillaceae</taxon>
        <taxon>Bacillus</taxon>
    </lineage>
</organism>
<dbReference type="InterPro" id="IPR012156">
    <property type="entry name" value="Cold_shock_CspA"/>
</dbReference>
<dbReference type="InterPro" id="IPR010718">
    <property type="entry name" value="DUF1294"/>
</dbReference>
<feature type="transmembrane region" description="Helical" evidence="1">
    <location>
        <begin position="70"/>
        <end position="87"/>
    </location>
</feature>
<proteinExistence type="predicted"/>
<dbReference type="EMBL" id="JAFELM010000022">
    <property type="protein sequence ID" value="MBM6617514.1"/>
    <property type="molecule type" value="Genomic_DNA"/>
</dbReference>
<reference evidence="2 3" key="1">
    <citation type="submission" date="2021-02" db="EMBL/GenBank/DDBJ databases">
        <title>Bacillus sp. RD4P76, an endophyte from a halophyte.</title>
        <authorList>
            <person name="Sun J.-Q."/>
        </authorList>
    </citation>
    <scope>NUCLEOTIDE SEQUENCE [LARGE SCALE GENOMIC DNA]</scope>
    <source>
        <strain evidence="2 3">RD4P76</strain>
    </source>
</reference>
<evidence type="ECO:0000313" key="3">
    <source>
        <dbReference type="Proteomes" id="UP001518925"/>
    </source>
</evidence>
<comment type="caution">
    <text evidence="2">The sequence shown here is derived from an EMBL/GenBank/DDBJ whole genome shotgun (WGS) entry which is preliminary data.</text>
</comment>
<sequence>MLVYIIIYLLLVNLLAFGTMYRDKQKAKKNEWRTPESTLWTYAFIGGAFGIFAGMRVFRHKTKHNSFKYGVPLVILAYLTILVVVLQKMS</sequence>
<dbReference type="Proteomes" id="UP001518925">
    <property type="component" value="Unassembled WGS sequence"/>
</dbReference>
<feature type="transmembrane region" description="Helical" evidence="1">
    <location>
        <begin position="40"/>
        <end position="58"/>
    </location>
</feature>
<name>A0ABS2DGA1_9BACI</name>
<gene>
    <name evidence="2" type="ORF">JR050_07460</name>
</gene>
<protein>
    <submittedName>
        <fullName evidence="2">DUF1294 domain-containing protein</fullName>
    </submittedName>
</protein>